<keyword evidence="3" id="KW-1185">Reference proteome</keyword>
<reference evidence="2" key="1">
    <citation type="submission" date="2023-07" db="EMBL/GenBank/DDBJ databases">
        <title>A chromosome-level genome assembly of Lolium multiflorum.</title>
        <authorList>
            <person name="Chen Y."/>
            <person name="Copetti D."/>
            <person name="Kolliker R."/>
            <person name="Studer B."/>
        </authorList>
    </citation>
    <scope>NUCLEOTIDE SEQUENCE</scope>
    <source>
        <strain evidence="2">02402/16</strain>
        <tissue evidence="2">Leaf</tissue>
    </source>
</reference>
<proteinExistence type="predicted"/>
<sequence>MQRKRDIILNQLAEGDPSAIASSPTATPISTPDTSTPSTATTPSPSEEEPVIVIADDEPTMANSEEIAAIDEDSIFPLEEAEATAI</sequence>
<dbReference type="Proteomes" id="UP001231189">
    <property type="component" value="Unassembled WGS sequence"/>
</dbReference>
<evidence type="ECO:0000313" key="2">
    <source>
        <dbReference type="EMBL" id="KAK1645506.1"/>
    </source>
</evidence>
<organism evidence="2 3">
    <name type="scientific">Lolium multiflorum</name>
    <name type="common">Italian ryegrass</name>
    <name type="synonym">Lolium perenne subsp. multiflorum</name>
    <dbReference type="NCBI Taxonomy" id="4521"/>
    <lineage>
        <taxon>Eukaryota</taxon>
        <taxon>Viridiplantae</taxon>
        <taxon>Streptophyta</taxon>
        <taxon>Embryophyta</taxon>
        <taxon>Tracheophyta</taxon>
        <taxon>Spermatophyta</taxon>
        <taxon>Magnoliopsida</taxon>
        <taxon>Liliopsida</taxon>
        <taxon>Poales</taxon>
        <taxon>Poaceae</taxon>
        <taxon>BOP clade</taxon>
        <taxon>Pooideae</taxon>
        <taxon>Poodae</taxon>
        <taxon>Poeae</taxon>
        <taxon>Poeae Chloroplast Group 2 (Poeae type)</taxon>
        <taxon>Loliodinae</taxon>
        <taxon>Loliinae</taxon>
        <taxon>Lolium</taxon>
    </lineage>
</organism>
<evidence type="ECO:0000313" key="3">
    <source>
        <dbReference type="Proteomes" id="UP001231189"/>
    </source>
</evidence>
<feature type="compositionally biased region" description="Low complexity" evidence="1">
    <location>
        <begin position="16"/>
        <end position="45"/>
    </location>
</feature>
<evidence type="ECO:0000256" key="1">
    <source>
        <dbReference type="SAM" id="MobiDB-lite"/>
    </source>
</evidence>
<dbReference type="AlphaFoldDB" id="A0AAD8S5X2"/>
<name>A0AAD8S5X2_LOLMU</name>
<feature type="region of interest" description="Disordered" evidence="1">
    <location>
        <begin position="1"/>
        <end position="50"/>
    </location>
</feature>
<dbReference type="EMBL" id="JAUUTY010000004">
    <property type="protein sequence ID" value="KAK1645506.1"/>
    <property type="molecule type" value="Genomic_DNA"/>
</dbReference>
<comment type="caution">
    <text evidence="2">The sequence shown here is derived from an EMBL/GenBank/DDBJ whole genome shotgun (WGS) entry which is preliminary data.</text>
</comment>
<accession>A0AAD8S5X2</accession>
<protein>
    <submittedName>
        <fullName evidence="2">Uncharacterized protein</fullName>
    </submittedName>
</protein>
<gene>
    <name evidence="2" type="ORF">QYE76_063311</name>
</gene>